<dbReference type="InterPro" id="IPR027417">
    <property type="entry name" value="P-loop_NTPase"/>
</dbReference>
<evidence type="ECO:0000313" key="6">
    <source>
        <dbReference type="EMBL" id="OMJ81765.1"/>
    </source>
</evidence>
<dbReference type="InterPro" id="IPR003130">
    <property type="entry name" value="GED"/>
</dbReference>
<evidence type="ECO:0000259" key="5">
    <source>
        <dbReference type="PROSITE" id="PS51718"/>
    </source>
</evidence>
<dbReference type="GO" id="GO:0005874">
    <property type="term" value="C:microtubule"/>
    <property type="evidence" value="ECO:0007669"/>
    <property type="project" value="TreeGrafter"/>
</dbReference>
<dbReference type="AlphaFoldDB" id="A0A1R2BYR2"/>
<dbReference type="FunFam" id="3.40.50.300:FF:001027">
    <property type="entry name" value="dynamin-related protein 3A"/>
    <property type="match status" value="1"/>
</dbReference>
<sequence>MEKLIPLVNRVQDALGRFEREEGISFPRLVVVGSQSSGKSSVLESLVGKDFLPRGSGIVTRRPLILQLEYSPRGSEIGVFSHKPNTQIRDFSEIRREIEAETERLVGRRCGISPEPIRLKITSPNVVDITLIDLPGMTKVPVGDQPHDISEQIRKMIIDYIKDKNSIILAISAANQDLANSDSLRIAHEVDPQGERTIGVITKIDIMDRGTDALSMLTGKLYPLALGYIGIICRSQEDINRQKLMHQHLEDEMNFFITHEKYKHIANKMGTKYLSITLNNLLKKHIIKSLPVFKKKINERLRNADNELKNYGIPIQGNRDFQGVVVLNIITAFSGAVSKTMEGRLASEQQCELNGGAQIRHMLFSIYAKELMNIDPFNAVSDQDIRTAILNSQGIRSNYLIPQDALEILIKIQINKLLQPSLKALETIADYMKSFIKDVTLPEYQVYPNLQNSILHIAQGVLESCNKPTNEFINEIIENELAFINLDHPKLLSVEEAYKRAEIEYKDLLRVRLENASNVKAGWFSRSNPVNKAPEIASERETKDMFFTRNIVISYFNIIRKNVGDYVIKAIMTLFVKKSIEKLQNELLTHLYLKDNFDEILYESPEIPQKRQALAELVTSLRKAAIILDEIRDMD</sequence>
<dbReference type="Pfam" id="PF00350">
    <property type="entry name" value="Dynamin_N"/>
    <property type="match status" value="1"/>
</dbReference>
<dbReference type="Gene3D" id="3.40.50.300">
    <property type="entry name" value="P-loop containing nucleotide triphosphate hydrolases"/>
    <property type="match status" value="1"/>
</dbReference>
<dbReference type="SMART" id="SM00053">
    <property type="entry name" value="DYNc"/>
    <property type="match status" value="1"/>
</dbReference>
<dbReference type="GO" id="GO:0008017">
    <property type="term" value="F:microtubule binding"/>
    <property type="evidence" value="ECO:0007669"/>
    <property type="project" value="TreeGrafter"/>
</dbReference>
<keyword evidence="1 3" id="KW-0547">Nucleotide-binding</keyword>
<dbReference type="PROSITE" id="PS00410">
    <property type="entry name" value="G_DYNAMIN_1"/>
    <property type="match status" value="1"/>
</dbReference>
<organism evidence="6 7">
    <name type="scientific">Stentor coeruleus</name>
    <dbReference type="NCBI Taxonomy" id="5963"/>
    <lineage>
        <taxon>Eukaryota</taxon>
        <taxon>Sar</taxon>
        <taxon>Alveolata</taxon>
        <taxon>Ciliophora</taxon>
        <taxon>Postciliodesmatophora</taxon>
        <taxon>Heterotrichea</taxon>
        <taxon>Heterotrichida</taxon>
        <taxon>Stentoridae</taxon>
        <taxon>Stentor</taxon>
    </lineage>
</organism>
<gene>
    <name evidence="6" type="ORF">SteCoe_17707</name>
</gene>
<evidence type="ECO:0000256" key="3">
    <source>
        <dbReference type="RuleBase" id="RU003932"/>
    </source>
</evidence>
<dbReference type="InterPro" id="IPR019762">
    <property type="entry name" value="Dynamin_GTPase_CS"/>
</dbReference>
<dbReference type="GO" id="GO:0005525">
    <property type="term" value="F:GTP binding"/>
    <property type="evidence" value="ECO:0007669"/>
    <property type="project" value="UniProtKB-KW"/>
</dbReference>
<keyword evidence="2 3" id="KW-0342">GTP-binding</keyword>
<proteinExistence type="inferred from homology"/>
<comment type="similarity">
    <text evidence="3">Belongs to the TRAFAC class dynamin-like GTPase superfamily. Dynamin/Fzo/YdjA family.</text>
</comment>
<protein>
    <recommendedName>
        <fullName evidence="8">Dynamin-type G domain-containing protein</fullName>
    </recommendedName>
</protein>
<accession>A0A1R2BYR2</accession>
<dbReference type="OrthoDB" id="5061070at2759"/>
<dbReference type="CDD" id="cd08771">
    <property type="entry name" value="DLP_1"/>
    <property type="match status" value="1"/>
</dbReference>
<dbReference type="InterPro" id="IPR045063">
    <property type="entry name" value="Dynamin_N"/>
</dbReference>
<keyword evidence="7" id="KW-1185">Reference proteome</keyword>
<evidence type="ECO:0000256" key="1">
    <source>
        <dbReference type="ARBA" id="ARBA00022741"/>
    </source>
</evidence>
<reference evidence="6 7" key="1">
    <citation type="submission" date="2016-11" db="EMBL/GenBank/DDBJ databases">
        <title>The macronuclear genome of Stentor coeruleus: a giant cell with tiny introns.</title>
        <authorList>
            <person name="Slabodnick M."/>
            <person name="Ruby J.G."/>
            <person name="Reiff S.B."/>
            <person name="Swart E.C."/>
            <person name="Gosai S."/>
            <person name="Prabakaran S."/>
            <person name="Witkowska E."/>
            <person name="Larue G.E."/>
            <person name="Fisher S."/>
            <person name="Freeman R.M."/>
            <person name="Gunawardena J."/>
            <person name="Chu W."/>
            <person name="Stover N.A."/>
            <person name="Gregory B.D."/>
            <person name="Nowacki M."/>
            <person name="Derisi J."/>
            <person name="Roy S.W."/>
            <person name="Marshall W.F."/>
            <person name="Sood P."/>
        </authorList>
    </citation>
    <scope>NUCLEOTIDE SEQUENCE [LARGE SCALE GENOMIC DNA]</scope>
    <source>
        <strain evidence="6">WM001</strain>
    </source>
</reference>
<dbReference type="InterPro" id="IPR000375">
    <property type="entry name" value="Dynamin_stalk"/>
</dbReference>
<dbReference type="Pfam" id="PF01031">
    <property type="entry name" value="Dynamin_M"/>
    <property type="match status" value="1"/>
</dbReference>
<evidence type="ECO:0008006" key="8">
    <source>
        <dbReference type="Google" id="ProtNLM"/>
    </source>
</evidence>
<dbReference type="EMBL" id="MPUH01000367">
    <property type="protein sequence ID" value="OMJ81765.1"/>
    <property type="molecule type" value="Genomic_DNA"/>
</dbReference>
<dbReference type="SUPFAM" id="SSF52540">
    <property type="entry name" value="P-loop containing nucleoside triphosphate hydrolases"/>
    <property type="match status" value="1"/>
</dbReference>
<dbReference type="PANTHER" id="PTHR11566">
    <property type="entry name" value="DYNAMIN"/>
    <property type="match status" value="1"/>
</dbReference>
<dbReference type="InterPro" id="IPR030381">
    <property type="entry name" value="G_DYNAMIN_dom"/>
</dbReference>
<dbReference type="GO" id="GO:0016020">
    <property type="term" value="C:membrane"/>
    <property type="evidence" value="ECO:0007669"/>
    <property type="project" value="TreeGrafter"/>
</dbReference>
<name>A0A1R2BYR2_9CILI</name>
<evidence type="ECO:0000313" key="7">
    <source>
        <dbReference type="Proteomes" id="UP000187209"/>
    </source>
</evidence>
<dbReference type="SMART" id="SM00302">
    <property type="entry name" value="GED"/>
    <property type="match status" value="1"/>
</dbReference>
<dbReference type="GO" id="GO:0003924">
    <property type="term" value="F:GTPase activity"/>
    <property type="evidence" value="ECO:0007669"/>
    <property type="project" value="InterPro"/>
</dbReference>
<evidence type="ECO:0000256" key="2">
    <source>
        <dbReference type="ARBA" id="ARBA00023134"/>
    </source>
</evidence>
<dbReference type="PRINTS" id="PR00195">
    <property type="entry name" value="DYNAMIN"/>
</dbReference>
<dbReference type="Proteomes" id="UP000187209">
    <property type="component" value="Unassembled WGS sequence"/>
</dbReference>
<feature type="domain" description="Dynamin-type G" evidence="5">
    <location>
        <begin position="23"/>
        <end position="291"/>
    </location>
</feature>
<dbReference type="PROSITE" id="PS51718">
    <property type="entry name" value="G_DYNAMIN_2"/>
    <property type="match status" value="1"/>
</dbReference>
<feature type="domain" description="GED" evidence="4">
    <location>
        <begin position="545"/>
        <end position="635"/>
    </location>
</feature>
<evidence type="ECO:0000259" key="4">
    <source>
        <dbReference type="PROSITE" id="PS51388"/>
    </source>
</evidence>
<dbReference type="GO" id="GO:0005737">
    <property type="term" value="C:cytoplasm"/>
    <property type="evidence" value="ECO:0007669"/>
    <property type="project" value="TreeGrafter"/>
</dbReference>
<dbReference type="InterPro" id="IPR020850">
    <property type="entry name" value="GED_dom"/>
</dbReference>
<dbReference type="InterPro" id="IPR022812">
    <property type="entry name" value="Dynamin"/>
</dbReference>
<dbReference type="Pfam" id="PF02212">
    <property type="entry name" value="GED"/>
    <property type="match status" value="1"/>
</dbReference>
<dbReference type="InterPro" id="IPR001401">
    <property type="entry name" value="Dynamin_GTPase"/>
</dbReference>
<dbReference type="Gene3D" id="1.20.120.1240">
    <property type="entry name" value="Dynamin, middle domain"/>
    <property type="match status" value="1"/>
</dbReference>
<comment type="caution">
    <text evidence="6">The sequence shown here is derived from an EMBL/GenBank/DDBJ whole genome shotgun (WGS) entry which is preliminary data.</text>
</comment>
<dbReference type="PROSITE" id="PS51388">
    <property type="entry name" value="GED"/>
    <property type="match status" value="1"/>
</dbReference>